<dbReference type="InterPro" id="IPR058110">
    <property type="entry name" value="GCG_CRPN_dom"/>
</dbReference>
<name>A0AA92HA97_RHIRH</name>
<dbReference type="AlphaFoldDB" id="A0AA92HA97"/>
<feature type="signal peptide" evidence="1">
    <location>
        <begin position="1"/>
        <end position="22"/>
    </location>
</feature>
<sequence length="112" mass="13632">MRKLVLGAVLLLSGLMGSSANAMPMAQPLARDTTDIQTIDYACGRGYHLSPRGFCRPNGPPRYEREWGRRGDWEARREWRERQARREWRERRAWEREREWRRGGYDYREYRW</sequence>
<dbReference type="NCBIfam" id="NF047412">
    <property type="entry name" value="sig_GCG_CRPN_rpt"/>
    <property type="match status" value="1"/>
</dbReference>
<feature type="chain" id="PRO_5041682064" evidence="1">
    <location>
        <begin position="23"/>
        <end position="112"/>
    </location>
</feature>
<evidence type="ECO:0000313" key="2">
    <source>
        <dbReference type="EMBL" id="PVE55681.1"/>
    </source>
</evidence>
<protein>
    <submittedName>
        <fullName evidence="2">Uncharacterized protein</fullName>
    </submittedName>
</protein>
<dbReference type="Proteomes" id="UP000244335">
    <property type="component" value="Unassembled WGS sequence"/>
</dbReference>
<proteinExistence type="predicted"/>
<reference evidence="2 3" key="1">
    <citation type="submission" date="2018-04" db="EMBL/GenBank/DDBJ databases">
        <authorList>
            <person name="Hagen T."/>
        </authorList>
    </citation>
    <scope>NUCLEOTIDE SEQUENCE [LARGE SCALE GENOMIC DNA]</scope>
    <source>
        <strain evidence="2 3">TPD7009</strain>
    </source>
</reference>
<evidence type="ECO:0000313" key="3">
    <source>
        <dbReference type="Proteomes" id="UP000244335"/>
    </source>
</evidence>
<gene>
    <name evidence="2" type="ORF">DC430_09115</name>
</gene>
<keyword evidence="1" id="KW-0732">Signal</keyword>
<dbReference type="EMBL" id="QDFR01000002">
    <property type="protein sequence ID" value="PVE55681.1"/>
    <property type="molecule type" value="Genomic_DNA"/>
</dbReference>
<organism evidence="2 3">
    <name type="scientific">Rhizobium rhizogenes</name>
    <name type="common">Agrobacterium rhizogenes</name>
    <dbReference type="NCBI Taxonomy" id="359"/>
    <lineage>
        <taxon>Bacteria</taxon>
        <taxon>Pseudomonadati</taxon>
        <taxon>Pseudomonadota</taxon>
        <taxon>Alphaproteobacteria</taxon>
        <taxon>Hyphomicrobiales</taxon>
        <taxon>Rhizobiaceae</taxon>
        <taxon>Rhizobium/Agrobacterium group</taxon>
        <taxon>Rhizobium</taxon>
    </lineage>
</organism>
<evidence type="ECO:0000256" key="1">
    <source>
        <dbReference type="SAM" id="SignalP"/>
    </source>
</evidence>
<accession>A0AA92HA97</accession>
<dbReference type="RefSeq" id="WP_111851030.1">
    <property type="nucleotide sequence ID" value="NZ_QDFR01000002.1"/>
</dbReference>
<comment type="caution">
    <text evidence="2">The sequence shown here is derived from an EMBL/GenBank/DDBJ whole genome shotgun (WGS) entry which is preliminary data.</text>
</comment>